<feature type="non-terminal residue" evidence="4">
    <location>
        <position position="346"/>
    </location>
</feature>
<dbReference type="InterPro" id="IPR043502">
    <property type="entry name" value="DNA/RNA_pol_sf"/>
</dbReference>
<protein>
    <submittedName>
        <fullName evidence="4">DNA polymerase iota-like</fullName>
    </submittedName>
</protein>
<dbReference type="GeneID" id="106476883"/>
<proteinExistence type="predicted"/>
<evidence type="ECO:0000313" key="4">
    <source>
        <dbReference type="RefSeq" id="XP_022236329.1"/>
    </source>
</evidence>
<organism evidence="3 4">
    <name type="scientific">Limulus polyphemus</name>
    <name type="common">Atlantic horseshoe crab</name>
    <dbReference type="NCBI Taxonomy" id="6850"/>
    <lineage>
        <taxon>Eukaryota</taxon>
        <taxon>Metazoa</taxon>
        <taxon>Ecdysozoa</taxon>
        <taxon>Arthropoda</taxon>
        <taxon>Chelicerata</taxon>
        <taxon>Merostomata</taxon>
        <taxon>Xiphosura</taxon>
        <taxon>Limulidae</taxon>
        <taxon>Limulus</taxon>
    </lineage>
</organism>
<dbReference type="PANTHER" id="PTHR46404:SF1">
    <property type="entry name" value="DNA POLYMERASE IOTA"/>
    <property type="match status" value="1"/>
</dbReference>
<dbReference type="Gene3D" id="1.10.150.20">
    <property type="entry name" value="5' to 3' exonuclease, C-terminal subdomain"/>
    <property type="match status" value="1"/>
</dbReference>
<evidence type="ECO:0000256" key="1">
    <source>
        <dbReference type="ARBA" id="ARBA00022634"/>
    </source>
</evidence>
<dbReference type="InterPro" id="IPR043128">
    <property type="entry name" value="Rev_trsase/Diguanyl_cyclase"/>
</dbReference>
<evidence type="ECO:0000313" key="3">
    <source>
        <dbReference type="Proteomes" id="UP000694941"/>
    </source>
</evidence>
<evidence type="ECO:0000259" key="2">
    <source>
        <dbReference type="PROSITE" id="PS50173"/>
    </source>
</evidence>
<dbReference type="Gene3D" id="3.40.1170.60">
    <property type="match status" value="1"/>
</dbReference>
<dbReference type="PANTHER" id="PTHR46404">
    <property type="entry name" value="DNA POLYMERASE IOTA"/>
    <property type="match status" value="1"/>
</dbReference>
<accession>A0ABM1RY74</accession>
<keyword evidence="3" id="KW-1185">Reference proteome</keyword>
<dbReference type="PROSITE" id="PS50173">
    <property type="entry name" value="UMUC"/>
    <property type="match status" value="1"/>
</dbReference>
<dbReference type="SUPFAM" id="SSF56672">
    <property type="entry name" value="DNA/RNA polymerases"/>
    <property type="match status" value="1"/>
</dbReference>
<name>A0ABM1RY74_LIMPO</name>
<keyword evidence="1" id="KW-0237">DNA synthesis</keyword>
<reference evidence="4" key="1">
    <citation type="submission" date="2025-08" db="UniProtKB">
        <authorList>
            <consortium name="RefSeq"/>
        </authorList>
    </citation>
    <scope>IDENTIFICATION</scope>
    <source>
        <tissue evidence="4">Muscle</tissue>
    </source>
</reference>
<dbReference type="Gene3D" id="3.30.70.270">
    <property type="match status" value="1"/>
</dbReference>
<dbReference type="Proteomes" id="UP000694941">
    <property type="component" value="Unplaced"/>
</dbReference>
<dbReference type="InterPro" id="IPR053848">
    <property type="entry name" value="IMS_HHH_1"/>
</dbReference>
<dbReference type="Pfam" id="PF00817">
    <property type="entry name" value="IMS"/>
    <property type="match status" value="1"/>
</dbReference>
<dbReference type="Pfam" id="PF21999">
    <property type="entry name" value="IMS_HHH_1"/>
    <property type="match status" value="1"/>
</dbReference>
<dbReference type="InterPro" id="IPR001126">
    <property type="entry name" value="UmuC"/>
</dbReference>
<feature type="domain" description="UmuC" evidence="2">
    <location>
        <begin position="50"/>
        <end position="267"/>
    </location>
</feature>
<dbReference type="RefSeq" id="XP_022236329.1">
    <property type="nucleotide sequence ID" value="XM_022380621.1"/>
</dbReference>
<gene>
    <name evidence="4" type="primary">LOC106476883</name>
</gene>
<sequence length="346" mass="38953">MERFSNCTKDDEDEEDNNWEERIMESSQMNDKIINVKAQISSRRPHERVIVHIDIDCFYAQVEMIKNPELKTKPLGIKQKNLVVTCNYVARELGVQKLMFVKDAIQICPQLVLVSGEDLTAYREVSYRVTGILQEFSPLVERLGFDENFIDITSLVHDHQTSQFTSNGAESLVSGHIYLEGSGVLSKSCSCGCYSRLQEASHIAQEMRDRIYSELGLTTCAGIAHNKLLAKLVCGSHKPNQQTTLFPKQIEDLLKSLNTVRDIPGIGSATYKNLTSMNINLIRDLQLCDLSSLEEKFGSQQAKRLKHLSFGVDTTPVVPSGKPQVSYFIFKAIIHILLLDDPQLSL</sequence>